<dbReference type="OrthoDB" id="7928at2157"/>
<keyword evidence="3" id="KW-0235">DNA replication</keyword>
<evidence type="ECO:0000256" key="1">
    <source>
        <dbReference type="ARBA" id="ARBA00009668"/>
    </source>
</evidence>
<keyword evidence="9" id="KW-1185">Reference proteome</keyword>
<dbReference type="GeneID" id="41328047"/>
<dbReference type="GO" id="GO:0005524">
    <property type="term" value="F:ATP binding"/>
    <property type="evidence" value="ECO:0007669"/>
    <property type="project" value="UniProtKB-KW"/>
</dbReference>
<dbReference type="SUPFAM" id="SSF48019">
    <property type="entry name" value="post-AAA+ oligomerization domain-like"/>
    <property type="match status" value="1"/>
</dbReference>
<dbReference type="GO" id="GO:0003677">
    <property type="term" value="F:DNA binding"/>
    <property type="evidence" value="ECO:0007669"/>
    <property type="project" value="InterPro"/>
</dbReference>
<dbReference type="FunFam" id="1.10.8.60:FF:000012">
    <property type="entry name" value="Replication factor C subunit 4"/>
    <property type="match status" value="1"/>
</dbReference>
<dbReference type="Gene3D" id="3.40.50.300">
    <property type="entry name" value="P-loop containing nucleotide triphosphate hydrolases"/>
    <property type="match status" value="1"/>
</dbReference>
<dbReference type="AlphaFoldDB" id="A0A5B9D538"/>
<dbReference type="GO" id="GO:0003689">
    <property type="term" value="F:DNA clamp loader activity"/>
    <property type="evidence" value="ECO:0007669"/>
    <property type="project" value="TreeGrafter"/>
</dbReference>
<dbReference type="InterPro" id="IPR047854">
    <property type="entry name" value="RFC_lid"/>
</dbReference>
<evidence type="ECO:0000256" key="4">
    <source>
        <dbReference type="ARBA" id="ARBA00022741"/>
    </source>
</evidence>
<dbReference type="InterPro" id="IPR008921">
    <property type="entry name" value="DNA_pol3_clamp-load_cplx_C"/>
</dbReference>
<evidence type="ECO:0000256" key="2">
    <source>
        <dbReference type="ARBA" id="ARBA00014164"/>
    </source>
</evidence>
<dbReference type="CDD" id="cd00009">
    <property type="entry name" value="AAA"/>
    <property type="match status" value="1"/>
</dbReference>
<gene>
    <name evidence="8" type="ORF">DSAG12_00039</name>
</gene>
<dbReference type="InterPro" id="IPR013748">
    <property type="entry name" value="Rep_factorC_C"/>
</dbReference>
<dbReference type="EMBL" id="CP042905">
    <property type="protein sequence ID" value="QEE14228.1"/>
    <property type="molecule type" value="Genomic_DNA"/>
</dbReference>
<feature type="domain" description="AAA+ ATPase" evidence="7">
    <location>
        <begin position="39"/>
        <end position="172"/>
    </location>
</feature>
<sequence>MSNQSQQPWVEKYRPRHLDDVVGQTEILKRLKVFVNDSSMPHLMFAGPAGTGKTTCALALIRDMFKGKMKRNISYLELNASDARGIDVIRTDVKDFAKSKPPEGVPFKILILDEADSTTAAAQQALRRTMEKYTANCRFILICNYSNKIILPIQSRTSMFRFSTLSENEIKGRIKQVVKHEGLKIQPDGMDALIYVSNGDLRRAINYLQACSSIGDVVSEEIVYQITGKINPQEIRILMKAALAQQFMIAKRKLDEFFNSYGLSGRNIVRQMHQETFNLDVDERTKMDIIKILAEYEYRLSQGATEEIQLNALIGKMAIMDSNPKDLK</sequence>
<dbReference type="InterPro" id="IPR003959">
    <property type="entry name" value="ATPase_AAA_core"/>
</dbReference>
<dbReference type="GO" id="GO:0006261">
    <property type="term" value="P:DNA-templated DNA replication"/>
    <property type="evidence" value="ECO:0007669"/>
    <property type="project" value="TreeGrafter"/>
</dbReference>
<dbReference type="Pfam" id="PF25361">
    <property type="entry name" value="AAA_lid_RFC1"/>
    <property type="match status" value="1"/>
</dbReference>
<dbReference type="SMART" id="SM00382">
    <property type="entry name" value="AAA"/>
    <property type="match status" value="1"/>
</dbReference>
<dbReference type="Gene3D" id="1.10.8.60">
    <property type="match status" value="1"/>
</dbReference>
<keyword evidence="4" id="KW-0547">Nucleotide-binding</keyword>
<comment type="similarity">
    <text evidence="1">Belongs to the activator 1 small subunits family. RfcS subfamily.</text>
</comment>
<evidence type="ECO:0000313" key="9">
    <source>
        <dbReference type="Proteomes" id="UP000321408"/>
    </source>
</evidence>
<organism evidence="8 9">
    <name type="scientific">Promethearchaeum syntrophicum</name>
    <dbReference type="NCBI Taxonomy" id="2594042"/>
    <lineage>
        <taxon>Archaea</taxon>
        <taxon>Promethearchaeati</taxon>
        <taxon>Promethearchaeota</taxon>
        <taxon>Promethearchaeia</taxon>
        <taxon>Promethearchaeales</taxon>
        <taxon>Promethearchaeaceae</taxon>
        <taxon>Promethearchaeum</taxon>
    </lineage>
</organism>
<dbReference type="GO" id="GO:0006281">
    <property type="term" value="P:DNA repair"/>
    <property type="evidence" value="ECO:0007669"/>
    <property type="project" value="TreeGrafter"/>
</dbReference>
<dbReference type="PANTHER" id="PTHR11669:SF20">
    <property type="entry name" value="REPLICATION FACTOR C SUBUNIT 4"/>
    <property type="match status" value="1"/>
</dbReference>
<dbReference type="NCBIfam" id="NF001679">
    <property type="entry name" value="PRK00440.1"/>
    <property type="match status" value="1"/>
</dbReference>
<accession>A0A5B9D538</accession>
<dbReference type="CDD" id="cd18140">
    <property type="entry name" value="HLD_clamp_RFC"/>
    <property type="match status" value="1"/>
</dbReference>
<dbReference type="Proteomes" id="UP000321408">
    <property type="component" value="Chromosome"/>
</dbReference>
<dbReference type="InterPro" id="IPR027417">
    <property type="entry name" value="P-loop_NTPase"/>
</dbReference>
<evidence type="ECO:0000313" key="8">
    <source>
        <dbReference type="EMBL" id="QEE14228.1"/>
    </source>
</evidence>
<evidence type="ECO:0000259" key="7">
    <source>
        <dbReference type="SMART" id="SM00382"/>
    </source>
</evidence>
<dbReference type="Gene3D" id="1.20.272.10">
    <property type="match status" value="1"/>
</dbReference>
<dbReference type="FunFam" id="3.40.50.300:FF:000952">
    <property type="entry name" value="Replication factor C subunit 2"/>
    <property type="match status" value="1"/>
</dbReference>
<dbReference type="KEGG" id="psyt:DSAG12_00039"/>
<dbReference type="InterPro" id="IPR003593">
    <property type="entry name" value="AAA+_ATPase"/>
</dbReference>
<dbReference type="Pfam" id="PF08542">
    <property type="entry name" value="Rep_fac_C"/>
    <property type="match status" value="1"/>
</dbReference>
<dbReference type="GO" id="GO:0005663">
    <property type="term" value="C:DNA replication factor C complex"/>
    <property type="evidence" value="ECO:0007669"/>
    <property type="project" value="TreeGrafter"/>
</dbReference>
<proteinExistence type="inferred from homology"/>
<dbReference type="FunFam" id="1.20.272.10:FF:000029">
    <property type="entry name" value="Replication factor C small subunit"/>
    <property type="match status" value="1"/>
</dbReference>
<dbReference type="InterPro" id="IPR050238">
    <property type="entry name" value="DNA_Rep/Repair_Clamp_Loader"/>
</dbReference>
<name>A0A5B9D538_9ARCH</name>
<keyword evidence="5" id="KW-0067">ATP-binding</keyword>
<evidence type="ECO:0000256" key="6">
    <source>
        <dbReference type="ARBA" id="ARBA00031749"/>
    </source>
</evidence>
<reference evidence="8 9" key="2">
    <citation type="journal article" date="2024" name="Int. J. Syst. Evol. Microbiol.">
        <title>Promethearchaeum syntrophicum gen. nov., sp. nov., an anaerobic, obligately syntrophic archaeon, the first isolate of the lineage 'Asgard' archaea, and proposal of the new archaeal phylum Promethearchaeota phyl. nov. and kingdom Promethearchaeati regn. nov.</title>
        <authorList>
            <person name="Imachi H."/>
            <person name="Nobu M.K."/>
            <person name="Kato S."/>
            <person name="Takaki Y."/>
            <person name="Miyazaki M."/>
            <person name="Miyata M."/>
            <person name="Ogawara M."/>
            <person name="Saito Y."/>
            <person name="Sakai S."/>
            <person name="Tahara Y.O."/>
            <person name="Takano Y."/>
            <person name="Tasumi E."/>
            <person name="Uematsu K."/>
            <person name="Yoshimura T."/>
            <person name="Itoh T."/>
            <person name="Ohkuma M."/>
            <person name="Takai K."/>
        </authorList>
    </citation>
    <scope>NUCLEOTIDE SEQUENCE [LARGE SCALE GENOMIC DNA]</scope>
    <source>
        <strain evidence="8 9">MK-D1</strain>
    </source>
</reference>
<dbReference type="Pfam" id="PF00004">
    <property type="entry name" value="AAA"/>
    <property type="match status" value="1"/>
</dbReference>
<dbReference type="RefSeq" id="WP_147661192.1">
    <property type="nucleotide sequence ID" value="NZ_CP042905.2"/>
</dbReference>
<dbReference type="GO" id="GO:0016887">
    <property type="term" value="F:ATP hydrolysis activity"/>
    <property type="evidence" value="ECO:0007669"/>
    <property type="project" value="InterPro"/>
</dbReference>
<dbReference type="SUPFAM" id="SSF52540">
    <property type="entry name" value="P-loop containing nucleoside triphosphate hydrolases"/>
    <property type="match status" value="1"/>
</dbReference>
<evidence type="ECO:0000256" key="3">
    <source>
        <dbReference type="ARBA" id="ARBA00022705"/>
    </source>
</evidence>
<reference evidence="8 9" key="1">
    <citation type="journal article" date="2020" name="Nature">
        <title>Isolation of an archaeon at the prokaryote-eukaryote interface.</title>
        <authorList>
            <person name="Imachi H."/>
            <person name="Nobu M.K."/>
            <person name="Nakahara N."/>
            <person name="Morono Y."/>
            <person name="Ogawara M."/>
            <person name="Takaki Y."/>
            <person name="Takano Y."/>
            <person name="Uematsu K."/>
            <person name="Ikuta T."/>
            <person name="Ito M."/>
            <person name="Matsui Y."/>
            <person name="Miyazaki M."/>
            <person name="Murata K."/>
            <person name="Saito Y."/>
            <person name="Sakai S."/>
            <person name="Song C."/>
            <person name="Tasumi E."/>
            <person name="Yamanaka Y."/>
            <person name="Yamaguchi T."/>
            <person name="Kamagata Y."/>
            <person name="Tamaki H."/>
            <person name="Takai K."/>
        </authorList>
    </citation>
    <scope>NUCLEOTIDE SEQUENCE [LARGE SCALE GENOMIC DNA]</scope>
    <source>
        <strain evidence="8 9">MK-D1</strain>
    </source>
</reference>
<evidence type="ECO:0000256" key="5">
    <source>
        <dbReference type="ARBA" id="ARBA00022840"/>
    </source>
</evidence>
<dbReference type="PANTHER" id="PTHR11669">
    <property type="entry name" value="REPLICATION FACTOR C / DNA POLYMERASE III GAMMA-TAU SUBUNIT"/>
    <property type="match status" value="1"/>
</dbReference>
<protein>
    <recommendedName>
        <fullName evidence="2">Replication factor C small subunit</fullName>
    </recommendedName>
    <alternativeName>
        <fullName evidence="6">Clamp loader small subunit</fullName>
    </alternativeName>
</protein>